<keyword evidence="7" id="KW-0653">Protein transport</keyword>
<evidence type="ECO:0000256" key="3">
    <source>
        <dbReference type="ARBA" id="ARBA00022692"/>
    </source>
</evidence>
<feature type="domain" description="Motility protein A N-terminal" evidence="10">
    <location>
        <begin position="6"/>
        <end position="89"/>
    </location>
</feature>
<evidence type="ECO:0000313" key="12">
    <source>
        <dbReference type="Proteomes" id="UP000188603"/>
    </source>
</evidence>
<evidence type="ECO:0000256" key="2">
    <source>
        <dbReference type="ARBA" id="ARBA00022475"/>
    </source>
</evidence>
<dbReference type="GO" id="GO:0015031">
    <property type="term" value="P:protein transport"/>
    <property type="evidence" value="ECO:0007669"/>
    <property type="project" value="UniProtKB-KW"/>
</dbReference>
<keyword evidence="2" id="KW-1003">Cell membrane</keyword>
<dbReference type="KEGG" id="ntr:B0W44_06355"/>
<keyword evidence="3 8" id="KW-0812">Transmembrane</keyword>
<keyword evidence="12" id="KW-1185">Reference proteome</keyword>
<dbReference type="PANTHER" id="PTHR30433">
    <property type="entry name" value="CHEMOTAXIS PROTEIN MOTA"/>
    <property type="match status" value="1"/>
</dbReference>
<dbReference type="Pfam" id="PF20560">
    <property type="entry name" value="MotA_N"/>
    <property type="match status" value="1"/>
</dbReference>
<keyword evidence="4" id="KW-0283">Flagellar rotation</keyword>
<comment type="similarity">
    <text evidence="7">Belongs to the exbB/tolQ family.</text>
</comment>
<dbReference type="GO" id="GO:0071978">
    <property type="term" value="P:bacterial-type flagellum-dependent swarming motility"/>
    <property type="evidence" value="ECO:0007669"/>
    <property type="project" value="InterPro"/>
</dbReference>
<keyword evidence="5 8" id="KW-1133">Transmembrane helix</keyword>
<dbReference type="NCBIfam" id="NF006583">
    <property type="entry name" value="PRK09109.1"/>
    <property type="match status" value="1"/>
</dbReference>
<feature type="transmembrane region" description="Helical" evidence="8">
    <location>
        <begin position="6"/>
        <end position="22"/>
    </location>
</feature>
<dbReference type="Pfam" id="PF01618">
    <property type="entry name" value="MotA_ExbB"/>
    <property type="match status" value="1"/>
</dbReference>
<dbReference type="InterPro" id="IPR047055">
    <property type="entry name" value="MotA-like"/>
</dbReference>
<evidence type="ECO:0000313" key="11">
    <source>
        <dbReference type="EMBL" id="AQS55463.1"/>
    </source>
</evidence>
<evidence type="ECO:0000259" key="9">
    <source>
        <dbReference type="Pfam" id="PF01618"/>
    </source>
</evidence>
<feature type="transmembrane region" description="Helical" evidence="8">
    <location>
        <begin position="29"/>
        <end position="53"/>
    </location>
</feature>
<accession>A0A1U9K619</accession>
<dbReference type="AlphaFoldDB" id="A0A1U9K619"/>
<evidence type="ECO:0000256" key="4">
    <source>
        <dbReference type="ARBA" id="ARBA00022779"/>
    </source>
</evidence>
<evidence type="ECO:0000256" key="8">
    <source>
        <dbReference type="SAM" id="Phobius"/>
    </source>
</evidence>
<evidence type="ECO:0000256" key="6">
    <source>
        <dbReference type="ARBA" id="ARBA00023136"/>
    </source>
</evidence>
<dbReference type="PANTHER" id="PTHR30433:SF3">
    <property type="entry name" value="MOTILITY PROTEIN A"/>
    <property type="match status" value="1"/>
</dbReference>
<feature type="transmembrane region" description="Helical" evidence="8">
    <location>
        <begin position="182"/>
        <end position="204"/>
    </location>
</feature>
<dbReference type="GO" id="GO:0006935">
    <property type="term" value="P:chemotaxis"/>
    <property type="evidence" value="ECO:0007669"/>
    <property type="project" value="InterPro"/>
</dbReference>
<evidence type="ECO:0000256" key="7">
    <source>
        <dbReference type="RuleBase" id="RU004057"/>
    </source>
</evidence>
<evidence type="ECO:0000256" key="5">
    <source>
        <dbReference type="ARBA" id="ARBA00022989"/>
    </source>
</evidence>
<gene>
    <name evidence="11" type="ORF">B0W44_06355</name>
</gene>
<dbReference type="RefSeq" id="WP_077719320.1">
    <property type="nucleotide sequence ID" value="NZ_CP019699.1"/>
</dbReference>
<evidence type="ECO:0000256" key="1">
    <source>
        <dbReference type="ARBA" id="ARBA00004651"/>
    </source>
</evidence>
<protein>
    <submittedName>
        <fullName evidence="11">Motility protein A</fullName>
    </submittedName>
</protein>
<name>A0A1U9K619_9BACL</name>
<dbReference type="InterPro" id="IPR046786">
    <property type="entry name" value="MotA_N"/>
</dbReference>
<keyword evidence="6 8" id="KW-0472">Membrane</keyword>
<dbReference type="InterPro" id="IPR002898">
    <property type="entry name" value="MotA_ExbB_proton_chnl"/>
</dbReference>
<dbReference type="Proteomes" id="UP000188603">
    <property type="component" value="Chromosome"/>
</dbReference>
<reference evidence="11 12" key="1">
    <citation type="journal article" date="2015" name="Int. J. Syst. Evol. Microbiol.">
        <title>Novibacillus thermophilus gen. nov., sp. nov., a Gram-staining-negative and moderately thermophilic member of the family Thermoactinomycetaceae.</title>
        <authorList>
            <person name="Yang G."/>
            <person name="Chen J."/>
            <person name="Zhou S."/>
        </authorList>
    </citation>
    <scope>NUCLEOTIDE SEQUENCE [LARGE SCALE GENOMIC DNA]</scope>
    <source>
        <strain evidence="11 12">SG-1</strain>
    </source>
</reference>
<feature type="domain" description="MotA/TolQ/ExbB proton channel" evidence="9">
    <location>
        <begin position="105"/>
        <end position="221"/>
    </location>
</feature>
<dbReference type="OrthoDB" id="9806929at2"/>
<proteinExistence type="inferred from homology"/>
<evidence type="ECO:0000259" key="10">
    <source>
        <dbReference type="Pfam" id="PF20560"/>
    </source>
</evidence>
<dbReference type="GO" id="GO:0005886">
    <property type="term" value="C:plasma membrane"/>
    <property type="evidence" value="ECO:0007669"/>
    <property type="project" value="UniProtKB-SubCell"/>
</dbReference>
<dbReference type="STRING" id="1471761.B0W44_06355"/>
<dbReference type="EMBL" id="CP019699">
    <property type="protein sequence ID" value="AQS55463.1"/>
    <property type="molecule type" value="Genomic_DNA"/>
</dbReference>
<keyword evidence="7" id="KW-0813">Transport</keyword>
<organism evidence="11 12">
    <name type="scientific">Novibacillus thermophilus</name>
    <dbReference type="NCBI Taxonomy" id="1471761"/>
    <lineage>
        <taxon>Bacteria</taxon>
        <taxon>Bacillati</taxon>
        <taxon>Bacillota</taxon>
        <taxon>Bacilli</taxon>
        <taxon>Bacillales</taxon>
        <taxon>Thermoactinomycetaceae</taxon>
        <taxon>Novibacillus</taxon>
    </lineage>
</organism>
<comment type="subcellular location">
    <subcellularLocation>
        <location evidence="1">Cell membrane</location>
        <topology evidence="1">Multi-pass membrane protein</topology>
    </subcellularLocation>
    <subcellularLocation>
        <location evidence="7">Membrane</location>
        <topology evidence="7">Multi-pass membrane protein</topology>
    </subcellularLocation>
</comment>
<sequence length="270" mass="29574">MDLTTFVGLILGILALLIGFLLEGGHISALFQVTALLIVIGGTFGAVIASYPFSELKRLPAMTMMAFREPDLNTKETIEQLVEMATIARREGVLALESHLDNMEVDPMMREGLQLVIDGSDPELIKQMLEIELDFFEKQHETGAKIYETAGGFSPTMGIIGTVMGLVHVLGNLTDTEALGPAIAVAFMATLYGVAFANVIYFPLANKLKFRNAQMVTVREMMVEGILSIQAGENPKMLEKKLLAFLTPEEKETLLSGEERQRGVAYEETA</sequence>